<organism evidence="2 3">
    <name type="scientific">Micromonospora citrea</name>
    <dbReference type="NCBI Taxonomy" id="47855"/>
    <lineage>
        <taxon>Bacteria</taxon>
        <taxon>Bacillati</taxon>
        <taxon>Actinomycetota</taxon>
        <taxon>Actinomycetes</taxon>
        <taxon>Micromonosporales</taxon>
        <taxon>Micromonosporaceae</taxon>
        <taxon>Micromonospora</taxon>
    </lineage>
</organism>
<evidence type="ECO:0000313" key="3">
    <source>
        <dbReference type="Proteomes" id="UP000199001"/>
    </source>
</evidence>
<accession>A0A1C6W3D9</accession>
<dbReference type="EMBL" id="FMHZ01000002">
    <property type="protein sequence ID" value="SCL73007.1"/>
    <property type="molecule type" value="Genomic_DNA"/>
</dbReference>
<dbReference type="Proteomes" id="UP000199001">
    <property type="component" value="Unassembled WGS sequence"/>
</dbReference>
<evidence type="ECO:0008006" key="4">
    <source>
        <dbReference type="Google" id="ProtNLM"/>
    </source>
</evidence>
<evidence type="ECO:0000313" key="1">
    <source>
        <dbReference type="EMBL" id="SCL43952.1"/>
    </source>
</evidence>
<reference evidence="3" key="2">
    <citation type="submission" date="2016-06" db="EMBL/GenBank/DDBJ databases">
        <authorList>
            <person name="Varghese N."/>
            <person name="Submissions Spin"/>
        </authorList>
    </citation>
    <scope>NUCLEOTIDE SEQUENCE [LARGE SCALE GENOMIC DNA]</scope>
    <source>
        <strain evidence="3">DSM 43903</strain>
    </source>
</reference>
<gene>
    <name evidence="1" type="ORF">GA0070606_0069</name>
    <name evidence="2" type="ORF">GA0070606_6406</name>
</gene>
<keyword evidence="3" id="KW-1185">Reference proteome</keyword>
<dbReference type="OrthoDB" id="7665907at2"/>
<dbReference type="EMBL" id="FMHZ01000002">
    <property type="protein sequence ID" value="SCL43952.1"/>
    <property type="molecule type" value="Genomic_DNA"/>
</dbReference>
<protein>
    <recommendedName>
        <fullName evidence="4">Glycosyl transferase family 2</fullName>
    </recommendedName>
</protein>
<sequence>MTVMVATRNRRDQLLETPGRHAGRVIVVDNGSDYAERVVAHHLPPPAGRDRRARLWAEALSATR</sequence>
<evidence type="ECO:0000313" key="2">
    <source>
        <dbReference type="EMBL" id="SCL73007.1"/>
    </source>
</evidence>
<name>A0A1C6W3D9_9ACTN</name>
<dbReference type="AlphaFoldDB" id="A0A1C6W3D9"/>
<dbReference type="RefSeq" id="WP_141721479.1">
    <property type="nucleotide sequence ID" value="NZ_FMHZ01000002.1"/>
</dbReference>
<reference evidence="2" key="1">
    <citation type="submission" date="2016-06" db="EMBL/GenBank/DDBJ databases">
        <authorList>
            <person name="Kjaerup R.B."/>
            <person name="Dalgaard T.S."/>
            <person name="Juul-Madsen H.R."/>
        </authorList>
    </citation>
    <scope>NUCLEOTIDE SEQUENCE [LARGE SCALE GENOMIC DNA]</scope>
    <source>
        <strain evidence="2">DSM 43903</strain>
    </source>
</reference>
<proteinExistence type="predicted"/>